<dbReference type="RefSeq" id="WP_095997533.1">
    <property type="nucleotide sequence ID" value="NZ_NSLI01000002.1"/>
</dbReference>
<accession>A0A2A2SII8</accession>
<evidence type="ECO:0000259" key="1">
    <source>
        <dbReference type="Pfam" id="PF09722"/>
    </source>
</evidence>
<dbReference type="AlphaFoldDB" id="A0A2A2SII8"/>
<comment type="caution">
    <text evidence="3">The sequence shown here is derived from an EMBL/GenBank/DDBJ whole genome shotgun (WGS) entry which is preliminary data.</text>
</comment>
<feature type="domain" description="Antitoxin Xre/MbcA/ParS-like toxin-binding" evidence="1">
    <location>
        <begin position="74"/>
        <end position="123"/>
    </location>
</feature>
<evidence type="ECO:0000313" key="4">
    <source>
        <dbReference type="Proteomes" id="UP000218151"/>
    </source>
</evidence>
<gene>
    <name evidence="3" type="ORF">CKY28_06810</name>
</gene>
<protein>
    <submittedName>
        <fullName evidence="3">Uncharacterized protein</fullName>
    </submittedName>
</protein>
<sequence length="125" mass="14047">MATVLTTRQDDRERALSTAVARIAEHWKLTNEELGLILGISHPSASRLRAGKLQLEARSKSFEAGQYLLRLFRSLDALMGSDDQASRSWLRTPNLDLERAPVELLSTFTGLSRVCDYVDAFRARV</sequence>
<reference evidence="4" key="1">
    <citation type="submission" date="2017-09" db="EMBL/GenBank/DDBJ databases">
        <authorList>
            <person name="Feng G."/>
            <person name="Zhu H."/>
        </authorList>
    </citation>
    <scope>NUCLEOTIDE SEQUENCE [LARGE SCALE GENOMIC DNA]</scope>
    <source>
        <strain evidence="4">1PNM-20</strain>
    </source>
</reference>
<dbReference type="GO" id="GO:0003677">
    <property type="term" value="F:DNA binding"/>
    <property type="evidence" value="ECO:0007669"/>
    <property type="project" value="InterPro"/>
</dbReference>
<organism evidence="3 4">
    <name type="scientific">Sphingomonas lenta</name>
    <dbReference type="NCBI Taxonomy" id="1141887"/>
    <lineage>
        <taxon>Bacteria</taxon>
        <taxon>Pseudomonadati</taxon>
        <taxon>Pseudomonadota</taxon>
        <taxon>Alphaproteobacteria</taxon>
        <taxon>Sphingomonadales</taxon>
        <taxon>Sphingomonadaceae</taxon>
        <taxon>Sphingomonas</taxon>
    </lineage>
</organism>
<dbReference type="InterPro" id="IPR024467">
    <property type="entry name" value="Xre/MbcA/ParS-like_toxin-bd"/>
</dbReference>
<keyword evidence="4" id="KW-1185">Reference proteome</keyword>
<dbReference type="EMBL" id="NSLI01000002">
    <property type="protein sequence ID" value="PAX09035.1"/>
    <property type="molecule type" value="Genomic_DNA"/>
</dbReference>
<dbReference type="Proteomes" id="UP000218151">
    <property type="component" value="Unassembled WGS sequence"/>
</dbReference>
<proteinExistence type="predicted"/>
<feature type="domain" description="Antitoxin Xre-like helix-turn-helix" evidence="2">
    <location>
        <begin position="10"/>
        <end position="70"/>
    </location>
</feature>
<evidence type="ECO:0000259" key="2">
    <source>
        <dbReference type="Pfam" id="PF20432"/>
    </source>
</evidence>
<evidence type="ECO:0000313" key="3">
    <source>
        <dbReference type="EMBL" id="PAX09035.1"/>
    </source>
</evidence>
<dbReference type="InterPro" id="IPR046847">
    <property type="entry name" value="Xre-like_HTH"/>
</dbReference>
<name>A0A2A2SII8_9SPHN</name>
<dbReference type="Pfam" id="PF20432">
    <property type="entry name" value="Xre-like-HTH"/>
    <property type="match status" value="1"/>
</dbReference>
<dbReference type="OrthoDB" id="8481084at2"/>
<dbReference type="Pfam" id="PF09722">
    <property type="entry name" value="Xre_MbcA_ParS_C"/>
    <property type="match status" value="1"/>
</dbReference>